<feature type="compositionally biased region" description="Polar residues" evidence="2">
    <location>
        <begin position="86"/>
        <end position="95"/>
    </location>
</feature>
<dbReference type="OrthoDB" id="2163395at2759"/>
<dbReference type="Pfam" id="PF13879">
    <property type="entry name" value="Hmw_CFAP97"/>
    <property type="match status" value="1"/>
</dbReference>
<feature type="compositionally biased region" description="Low complexity" evidence="2">
    <location>
        <begin position="419"/>
        <end position="431"/>
    </location>
</feature>
<evidence type="ECO:0000256" key="2">
    <source>
        <dbReference type="SAM" id="MobiDB-lite"/>
    </source>
</evidence>
<feature type="region of interest" description="Disordered" evidence="2">
    <location>
        <begin position="1"/>
        <end position="20"/>
    </location>
</feature>
<dbReference type="PANTHER" id="PTHR23035:SF2">
    <property type="entry name" value="KIAA1430 HOMOLOGUE"/>
    <property type="match status" value="1"/>
</dbReference>
<feature type="region of interest" description="Disordered" evidence="2">
    <location>
        <begin position="214"/>
        <end position="233"/>
    </location>
</feature>
<sequence>MEGAYPLTRNMGRPHQKQKQTMWHLYPPNRLCYEYHEKDRQQKHIVALLNVRPHPLDNEIEEERRRPPHLFPPPVKVSVKKRSVRGTGSSVGASQSTAYGEGTLLLVKPKSKSFKRENARNAVITLENKILLEKMLRIDSTPSPYSPEAIVYQDRHFNGTKTKSLNFDSRKKELDRITFENRRLLERLGDVKPSVKPQQWEKERQHTEYIAKNILKNSIRGKPPRGLNPPPARQQQLAIVPLSVSDRGPRGSPGQSLPAIGPYSEGGDPSAQPSATYRSVSNHTSVRGSGAAPVYSSPKPVKQDYGRSPSKERRPSSAAELPLPLPLPYILPGDTQKSAEGKKKRRPSKEEKKKEQEKAEDKETDDTVQAPEPAAEAQAEGVAEAEEKPPIDEMPQDETSTALVPAEAVPEDSDRQETVEAPAAEDAGAAEVVKESLTEPPAAASADHADGEIADETEKGEQVGDEQEVKEIEDAVAEPVEPVEETQMQGGQVEED</sequence>
<evidence type="ECO:0000313" key="3">
    <source>
        <dbReference type="EMBL" id="CEM37229.1"/>
    </source>
</evidence>
<keyword evidence="4" id="KW-1185">Reference proteome</keyword>
<gene>
    <name evidence="3" type="ORF">Vbra_6494</name>
</gene>
<proteinExistence type="inferred from homology"/>
<feature type="compositionally biased region" description="Basic and acidic residues" evidence="2">
    <location>
        <begin position="348"/>
        <end position="361"/>
    </location>
</feature>
<evidence type="ECO:0000256" key="1">
    <source>
        <dbReference type="ARBA" id="ARBA00008315"/>
    </source>
</evidence>
<dbReference type="AlphaFoldDB" id="A0A0G4H1J1"/>
<dbReference type="Proteomes" id="UP000041254">
    <property type="component" value="Unassembled WGS sequence"/>
</dbReference>
<dbReference type="VEuPathDB" id="CryptoDB:Vbra_6494"/>
<protein>
    <submittedName>
        <fullName evidence="3">Uncharacterized protein</fullName>
    </submittedName>
</protein>
<dbReference type="InterPro" id="IPR038791">
    <property type="entry name" value="Cfap97/Hemingway"/>
</dbReference>
<evidence type="ECO:0000313" key="4">
    <source>
        <dbReference type="Proteomes" id="UP000041254"/>
    </source>
</evidence>
<reference evidence="3 4" key="1">
    <citation type="submission" date="2014-11" db="EMBL/GenBank/DDBJ databases">
        <authorList>
            <person name="Zhu J."/>
            <person name="Qi W."/>
            <person name="Song R."/>
        </authorList>
    </citation>
    <scope>NUCLEOTIDE SEQUENCE [LARGE SCALE GENOMIC DNA]</scope>
</reference>
<feature type="region of interest" description="Disordered" evidence="2">
    <location>
        <begin position="243"/>
        <end position="496"/>
    </location>
</feature>
<feature type="compositionally biased region" description="Basic and acidic residues" evidence="2">
    <location>
        <begin position="447"/>
        <end position="473"/>
    </location>
</feature>
<organism evidence="3 4">
    <name type="scientific">Vitrella brassicaformis (strain CCMP3155)</name>
    <dbReference type="NCBI Taxonomy" id="1169540"/>
    <lineage>
        <taxon>Eukaryota</taxon>
        <taxon>Sar</taxon>
        <taxon>Alveolata</taxon>
        <taxon>Colpodellida</taxon>
        <taxon>Vitrellaceae</taxon>
        <taxon>Vitrella</taxon>
    </lineage>
</organism>
<dbReference type="InParanoid" id="A0A0G4H1J1"/>
<dbReference type="PANTHER" id="PTHR23035">
    <property type="entry name" value="CILIA- AND FLAGELLA-ASSOCIATED PROTEIN 97-RELATED"/>
    <property type="match status" value="1"/>
</dbReference>
<name>A0A0G4H1J1_VITBC</name>
<accession>A0A0G4H1J1</accession>
<feature type="compositionally biased region" description="Basic and acidic residues" evidence="2">
    <location>
        <begin position="301"/>
        <end position="315"/>
    </location>
</feature>
<comment type="similarity">
    <text evidence="1">Belongs to the CFAP97 family.</text>
</comment>
<dbReference type="InterPro" id="IPR029488">
    <property type="entry name" value="Hmw/CFAP97"/>
</dbReference>
<feature type="region of interest" description="Disordered" evidence="2">
    <location>
        <begin position="60"/>
        <end position="95"/>
    </location>
</feature>
<feature type="compositionally biased region" description="Low complexity" evidence="2">
    <location>
        <begin position="368"/>
        <end position="382"/>
    </location>
</feature>
<feature type="compositionally biased region" description="Polar residues" evidence="2">
    <location>
        <begin position="271"/>
        <end position="287"/>
    </location>
</feature>
<dbReference type="EMBL" id="CDMY01000929">
    <property type="protein sequence ID" value="CEM37229.1"/>
    <property type="molecule type" value="Genomic_DNA"/>
</dbReference>